<dbReference type="EMBL" id="JAUEMJ010000011">
    <property type="protein sequence ID" value="MDN3243045.1"/>
    <property type="molecule type" value="Genomic_DNA"/>
</dbReference>
<dbReference type="Proteomes" id="UP001171902">
    <property type="component" value="Unassembled WGS sequence"/>
</dbReference>
<protein>
    <submittedName>
        <fullName evidence="1">Uncharacterized protein</fullName>
    </submittedName>
</protein>
<proteinExistence type="predicted"/>
<reference evidence="1" key="1">
    <citation type="submission" date="2023-06" db="EMBL/GenBank/DDBJ databases">
        <title>Gycomyces niveus sp.nov., a novel actinomycete isolated from soil in Shouguang.</title>
        <authorList>
            <person name="Yang X."/>
            <person name="Zhao J."/>
        </authorList>
    </citation>
    <scope>NUCLEOTIDE SEQUENCE</scope>
    <source>
        <strain evidence="1">NEAU C2</strain>
    </source>
</reference>
<dbReference type="RefSeq" id="WP_289959605.1">
    <property type="nucleotide sequence ID" value="NZ_JAUEMJ010000011.1"/>
</dbReference>
<comment type="caution">
    <text evidence="1">The sequence shown here is derived from an EMBL/GenBank/DDBJ whole genome shotgun (WGS) entry which is preliminary data.</text>
</comment>
<evidence type="ECO:0000313" key="1">
    <source>
        <dbReference type="EMBL" id="MDN3243045.1"/>
    </source>
</evidence>
<organism evidence="1 2">
    <name type="scientific">Glycomyces tritici</name>
    <dbReference type="NCBI Taxonomy" id="2665176"/>
    <lineage>
        <taxon>Bacteria</taxon>
        <taxon>Bacillati</taxon>
        <taxon>Actinomycetota</taxon>
        <taxon>Actinomycetes</taxon>
        <taxon>Glycomycetales</taxon>
        <taxon>Glycomycetaceae</taxon>
        <taxon>Glycomyces</taxon>
    </lineage>
</organism>
<accession>A0ABT7YWP0</accession>
<keyword evidence="2" id="KW-1185">Reference proteome</keyword>
<evidence type="ECO:0000313" key="2">
    <source>
        <dbReference type="Proteomes" id="UP001171902"/>
    </source>
</evidence>
<name>A0ABT7YWP0_9ACTN</name>
<sequence length="136" mass="15472">MFSLIAFAIRTLSPNCPFVGSPSPIVLGLRSSAFSGDNRFTALAYVSMFPLRIRTYFRYGVCEHEVGVPELDDVQKFLVKKDFIWSHYKWDHFDLVAEGDGQFQPVVFKSVPEALAPTLVDGGTVYPWAEVQRYWD</sequence>
<gene>
    <name evidence="1" type="ORF">QWI33_25210</name>
</gene>